<reference evidence="7 8" key="1">
    <citation type="submission" date="2016-09" db="EMBL/GenBank/DDBJ databases">
        <title>Extensive genetic diversity and differential bi-allelic expression allows diatom success in the polar Southern Ocean.</title>
        <authorList>
            <consortium name="DOE Joint Genome Institute"/>
            <person name="Mock T."/>
            <person name="Otillar R.P."/>
            <person name="Strauss J."/>
            <person name="Dupont C."/>
            <person name="Frickenhaus S."/>
            <person name="Maumus F."/>
            <person name="Mcmullan M."/>
            <person name="Sanges R."/>
            <person name="Schmutz J."/>
            <person name="Toseland A."/>
            <person name="Valas R."/>
            <person name="Veluchamy A."/>
            <person name="Ward B.J."/>
            <person name="Allen A."/>
            <person name="Barry K."/>
            <person name="Falciatore A."/>
            <person name="Ferrante M."/>
            <person name="Fortunato A.E."/>
            <person name="Gloeckner G."/>
            <person name="Gruber A."/>
            <person name="Hipkin R."/>
            <person name="Janech M."/>
            <person name="Kroth P."/>
            <person name="Leese F."/>
            <person name="Lindquist E."/>
            <person name="Lyon B.R."/>
            <person name="Martin J."/>
            <person name="Mayer C."/>
            <person name="Parker M."/>
            <person name="Quesneville H."/>
            <person name="Raymond J."/>
            <person name="Uhlig C."/>
            <person name="Valentin K.U."/>
            <person name="Worden A.Z."/>
            <person name="Armbrust E.V."/>
            <person name="Bowler C."/>
            <person name="Green B."/>
            <person name="Moulton V."/>
            <person name="Van Oosterhout C."/>
            <person name="Grigoriev I."/>
        </authorList>
    </citation>
    <scope>NUCLEOTIDE SEQUENCE [LARGE SCALE GENOMIC DNA]</scope>
    <source>
        <strain evidence="7 8">CCMP1102</strain>
    </source>
</reference>
<feature type="transmembrane region" description="Helical" evidence="5">
    <location>
        <begin position="54"/>
        <end position="73"/>
    </location>
</feature>
<keyword evidence="3 5" id="KW-1133">Transmembrane helix</keyword>
<evidence type="ECO:0000256" key="4">
    <source>
        <dbReference type="ARBA" id="ARBA00023136"/>
    </source>
</evidence>
<evidence type="ECO:0000256" key="5">
    <source>
        <dbReference type="SAM" id="Phobius"/>
    </source>
</evidence>
<dbReference type="Proteomes" id="UP000095751">
    <property type="component" value="Unassembled WGS sequence"/>
</dbReference>
<feature type="transmembrane region" description="Helical" evidence="5">
    <location>
        <begin position="173"/>
        <end position="196"/>
    </location>
</feature>
<evidence type="ECO:0000313" key="8">
    <source>
        <dbReference type="Proteomes" id="UP000095751"/>
    </source>
</evidence>
<dbReference type="Pfam" id="PF04116">
    <property type="entry name" value="FA_hydroxylase"/>
    <property type="match status" value="1"/>
</dbReference>
<name>A0A1E7FT24_9STRA</name>
<keyword evidence="4 5" id="KW-0472">Membrane</keyword>
<dbReference type="GO" id="GO:0005506">
    <property type="term" value="F:iron ion binding"/>
    <property type="evidence" value="ECO:0007669"/>
    <property type="project" value="InterPro"/>
</dbReference>
<evidence type="ECO:0000259" key="6">
    <source>
        <dbReference type="Pfam" id="PF04116"/>
    </source>
</evidence>
<dbReference type="GO" id="GO:0016491">
    <property type="term" value="F:oxidoreductase activity"/>
    <property type="evidence" value="ECO:0007669"/>
    <property type="project" value="InterPro"/>
</dbReference>
<dbReference type="KEGG" id="fcy:FRACYDRAFT_234871"/>
<protein>
    <recommendedName>
        <fullName evidence="6">Fatty acid hydroxylase domain-containing protein</fullName>
    </recommendedName>
</protein>
<evidence type="ECO:0000256" key="3">
    <source>
        <dbReference type="ARBA" id="ARBA00022989"/>
    </source>
</evidence>
<gene>
    <name evidence="7" type="ORF">FRACYDRAFT_234871</name>
</gene>
<dbReference type="InterPro" id="IPR006694">
    <property type="entry name" value="Fatty_acid_hydroxylase"/>
</dbReference>
<proteinExistence type="predicted"/>
<feature type="transmembrane region" description="Helical" evidence="5">
    <location>
        <begin position="110"/>
        <end position="133"/>
    </location>
</feature>
<dbReference type="OrthoDB" id="408954at2759"/>
<evidence type="ECO:0000313" key="7">
    <source>
        <dbReference type="EMBL" id="OEU21245.1"/>
    </source>
</evidence>
<accession>A0A1E7FT24</accession>
<dbReference type="InterPro" id="IPR050307">
    <property type="entry name" value="Sterol_Desaturase_Related"/>
</dbReference>
<feature type="domain" description="Fatty acid hydroxylase" evidence="6">
    <location>
        <begin position="206"/>
        <end position="340"/>
    </location>
</feature>
<dbReference type="PANTHER" id="PTHR11863">
    <property type="entry name" value="STEROL DESATURASE"/>
    <property type="match status" value="1"/>
</dbReference>
<dbReference type="GO" id="GO:0016020">
    <property type="term" value="C:membrane"/>
    <property type="evidence" value="ECO:0007669"/>
    <property type="project" value="UniProtKB-SubCell"/>
</dbReference>
<sequence>MAPLERHQETTLSDVGGCSRMHIIDKKTIPLSESIKKHADHATNNDFDVGSFPVLPWISAIMWPFMLTVPLLLNTPGSPLHYSDIFPESWYNIHNTNDGSSNISSSPKPLGLCLGLITVAVGQLLCLFVFYFFKYGFLSSRYGEEPLSIQTKGARPYEFWEGLTTHLSQPEGFVLLGGYLTGTWMFQLMPAAYYSFEGGIEWSKVFLCLVIQDGIQFILHLLEHNVSPAFYKYSHKPHHKFTNPRLFDAFNGSMLDTICMILIPLYATANLVDCNVWSYMAFGSLYANWLTLIHSEYTFPWDQIFHLIGFGTPADHHVHHAFFKYNYGHLFTWFDRLWGTYKKPSEYAPKAFNERV</sequence>
<evidence type="ECO:0000256" key="2">
    <source>
        <dbReference type="ARBA" id="ARBA00022692"/>
    </source>
</evidence>
<dbReference type="AlphaFoldDB" id="A0A1E7FT24"/>
<dbReference type="GO" id="GO:0008610">
    <property type="term" value="P:lipid biosynthetic process"/>
    <property type="evidence" value="ECO:0007669"/>
    <property type="project" value="InterPro"/>
</dbReference>
<keyword evidence="8" id="KW-1185">Reference proteome</keyword>
<keyword evidence="2 5" id="KW-0812">Transmembrane</keyword>
<dbReference type="InParanoid" id="A0A1E7FT24"/>
<dbReference type="EMBL" id="KV784354">
    <property type="protein sequence ID" value="OEU21245.1"/>
    <property type="molecule type" value="Genomic_DNA"/>
</dbReference>
<evidence type="ECO:0000256" key="1">
    <source>
        <dbReference type="ARBA" id="ARBA00004370"/>
    </source>
</evidence>
<comment type="subcellular location">
    <subcellularLocation>
        <location evidence="1">Membrane</location>
    </subcellularLocation>
</comment>
<organism evidence="7 8">
    <name type="scientific">Fragilariopsis cylindrus CCMP1102</name>
    <dbReference type="NCBI Taxonomy" id="635003"/>
    <lineage>
        <taxon>Eukaryota</taxon>
        <taxon>Sar</taxon>
        <taxon>Stramenopiles</taxon>
        <taxon>Ochrophyta</taxon>
        <taxon>Bacillariophyta</taxon>
        <taxon>Bacillariophyceae</taxon>
        <taxon>Bacillariophycidae</taxon>
        <taxon>Bacillariales</taxon>
        <taxon>Bacillariaceae</taxon>
        <taxon>Fragilariopsis</taxon>
    </lineage>
</organism>